<dbReference type="AlphaFoldDB" id="A0A6A4H2X4"/>
<proteinExistence type="predicted"/>
<dbReference type="Pfam" id="PF20231">
    <property type="entry name" value="DUF6589"/>
    <property type="match status" value="1"/>
</dbReference>
<feature type="compositionally biased region" description="Basic residues" evidence="1">
    <location>
        <begin position="1"/>
        <end position="12"/>
    </location>
</feature>
<name>A0A6A4H2X4_9AGAR</name>
<evidence type="ECO:0000313" key="4">
    <source>
        <dbReference type="Proteomes" id="UP000799118"/>
    </source>
</evidence>
<dbReference type="OrthoDB" id="2496395at2759"/>
<organism evidence="3 4">
    <name type="scientific">Gymnopus androsaceus JB14</name>
    <dbReference type="NCBI Taxonomy" id="1447944"/>
    <lineage>
        <taxon>Eukaryota</taxon>
        <taxon>Fungi</taxon>
        <taxon>Dikarya</taxon>
        <taxon>Basidiomycota</taxon>
        <taxon>Agaricomycotina</taxon>
        <taxon>Agaricomycetes</taxon>
        <taxon>Agaricomycetidae</taxon>
        <taxon>Agaricales</taxon>
        <taxon>Marasmiineae</taxon>
        <taxon>Omphalotaceae</taxon>
        <taxon>Gymnopus</taxon>
    </lineage>
</organism>
<accession>A0A6A4H2X4</accession>
<feature type="region of interest" description="Disordered" evidence="1">
    <location>
        <begin position="1"/>
        <end position="25"/>
    </location>
</feature>
<evidence type="ECO:0000256" key="1">
    <source>
        <dbReference type="SAM" id="MobiDB-lite"/>
    </source>
</evidence>
<evidence type="ECO:0000313" key="3">
    <source>
        <dbReference type="EMBL" id="KAE9391527.1"/>
    </source>
</evidence>
<gene>
    <name evidence="3" type="ORF">BT96DRAFT_831946</name>
</gene>
<sequence length="101" mass="11234">MPQSKKKSKSKSKSTLESEPSEPDDVCHCNFCLLLCDLLVVAEVTVAIPRGDFGRIGDLLPDLAAMFRSVGSNKYAVEIVTLLYNLKYIWSPEFASMLLFC</sequence>
<dbReference type="EMBL" id="ML769621">
    <property type="protein sequence ID" value="KAE9391527.1"/>
    <property type="molecule type" value="Genomic_DNA"/>
</dbReference>
<protein>
    <recommendedName>
        <fullName evidence="2">DUF6589 domain-containing protein</fullName>
    </recommendedName>
</protein>
<keyword evidence="4" id="KW-1185">Reference proteome</keyword>
<reference evidence="3" key="1">
    <citation type="journal article" date="2019" name="Environ. Microbiol.">
        <title>Fungal ecological strategies reflected in gene transcription - a case study of two litter decomposers.</title>
        <authorList>
            <person name="Barbi F."/>
            <person name="Kohler A."/>
            <person name="Barry K."/>
            <person name="Baskaran P."/>
            <person name="Daum C."/>
            <person name="Fauchery L."/>
            <person name="Ihrmark K."/>
            <person name="Kuo A."/>
            <person name="LaButti K."/>
            <person name="Lipzen A."/>
            <person name="Morin E."/>
            <person name="Grigoriev I.V."/>
            <person name="Henrissat B."/>
            <person name="Lindahl B."/>
            <person name="Martin F."/>
        </authorList>
    </citation>
    <scope>NUCLEOTIDE SEQUENCE</scope>
    <source>
        <strain evidence="3">JB14</strain>
    </source>
</reference>
<feature type="domain" description="DUF6589" evidence="2">
    <location>
        <begin position="11"/>
        <end position="99"/>
    </location>
</feature>
<dbReference type="InterPro" id="IPR046496">
    <property type="entry name" value="DUF6589"/>
</dbReference>
<evidence type="ECO:0000259" key="2">
    <source>
        <dbReference type="Pfam" id="PF20231"/>
    </source>
</evidence>
<dbReference type="Proteomes" id="UP000799118">
    <property type="component" value="Unassembled WGS sequence"/>
</dbReference>